<dbReference type="GO" id="GO:0005666">
    <property type="term" value="C:RNA polymerase III complex"/>
    <property type="evidence" value="ECO:0007669"/>
    <property type="project" value="InterPro"/>
</dbReference>
<keyword evidence="3" id="KW-1185">Reference proteome</keyword>
<organism evidence="2 3">
    <name type="scientific">Penicillium crustosum</name>
    <name type="common">Blue mold fungus</name>
    <dbReference type="NCBI Taxonomy" id="36656"/>
    <lineage>
        <taxon>Eukaryota</taxon>
        <taxon>Fungi</taxon>
        <taxon>Dikarya</taxon>
        <taxon>Ascomycota</taxon>
        <taxon>Pezizomycotina</taxon>
        <taxon>Eurotiomycetes</taxon>
        <taxon>Eurotiomycetidae</taxon>
        <taxon>Eurotiales</taxon>
        <taxon>Aspergillaceae</taxon>
        <taxon>Penicillium</taxon>
    </lineage>
</organism>
<dbReference type="OrthoDB" id="1746530at2759"/>
<proteinExistence type="predicted"/>
<dbReference type="AlphaFoldDB" id="A0A9P5L358"/>
<evidence type="ECO:0000256" key="1">
    <source>
        <dbReference type="SAM" id="MobiDB-lite"/>
    </source>
</evidence>
<evidence type="ECO:0000313" key="3">
    <source>
        <dbReference type="Proteomes" id="UP000701341"/>
    </source>
</evidence>
<sequence length="224" mass="24248">MRIIDPQTAVLTNVEVLAYLTSNPPRRPPPSSGNWAPSPDLRDHNTVVKEIHNYASRLSPHLLRYPRYTPRPSSSQSKSQSQAAMTGTLRTSNSASTDTDASSLPPPIPSTETTPMDTALRDLVVRLQPYGLTKAEVVMILNLGVGVSGNPTEEAAEEGANGEDAMEVDGEAGGEEGEEEDYTSVVLMDSVIEERELRLSDEDVKAILAIIKETLTADYENVKG</sequence>
<feature type="region of interest" description="Disordered" evidence="1">
    <location>
        <begin position="21"/>
        <end position="41"/>
    </location>
</feature>
<accession>A0A9P5L358</accession>
<comment type="caution">
    <text evidence="2">The sequence shown here is derived from an EMBL/GenBank/DDBJ whole genome shotgun (WGS) entry which is preliminary data.</text>
</comment>
<gene>
    <name evidence="2" type="ORF">PCG10_008816</name>
</gene>
<feature type="compositionally biased region" description="Acidic residues" evidence="1">
    <location>
        <begin position="154"/>
        <end position="181"/>
    </location>
</feature>
<protein>
    <recommendedName>
        <fullName evidence="4">DNA-directed RNA polymerase III subunit RPC9</fullName>
    </recommendedName>
</protein>
<name>A0A9P5L358_PENCR</name>
<feature type="compositionally biased region" description="Low complexity" evidence="1">
    <location>
        <begin position="91"/>
        <end position="103"/>
    </location>
</feature>
<dbReference type="PANTHER" id="PTHR15561">
    <property type="entry name" value="CALCITONIN GENE-RELATED PEPTIDE-RECEPTOR COMPONENT PROTEIN"/>
    <property type="match status" value="1"/>
</dbReference>
<evidence type="ECO:0008006" key="4">
    <source>
        <dbReference type="Google" id="ProtNLM"/>
    </source>
</evidence>
<feature type="region of interest" description="Disordered" evidence="1">
    <location>
        <begin position="148"/>
        <end position="181"/>
    </location>
</feature>
<dbReference type="Proteomes" id="UP000701341">
    <property type="component" value="Unassembled WGS sequence"/>
</dbReference>
<feature type="compositionally biased region" description="Low complexity" evidence="1">
    <location>
        <begin position="73"/>
        <end position="82"/>
    </location>
</feature>
<feature type="region of interest" description="Disordered" evidence="1">
    <location>
        <begin position="62"/>
        <end position="115"/>
    </location>
</feature>
<dbReference type="EMBL" id="JAAOZQ010000007">
    <property type="protein sequence ID" value="KAF7529049.1"/>
    <property type="molecule type" value="Genomic_DNA"/>
</dbReference>
<evidence type="ECO:0000313" key="2">
    <source>
        <dbReference type="EMBL" id="KAF7529049.1"/>
    </source>
</evidence>
<dbReference type="GO" id="GO:0006384">
    <property type="term" value="P:transcription initiation at RNA polymerase III promoter"/>
    <property type="evidence" value="ECO:0007669"/>
    <property type="project" value="InterPro"/>
</dbReference>
<dbReference type="PANTHER" id="PTHR15561:SF0">
    <property type="entry name" value="DNA-DIRECTED RNA POLYMERASE III SUBUNIT RPC9"/>
    <property type="match status" value="1"/>
</dbReference>
<dbReference type="InterPro" id="IPR038846">
    <property type="entry name" value="RPC9"/>
</dbReference>
<reference evidence="2" key="1">
    <citation type="submission" date="2020-02" db="EMBL/GenBank/DDBJ databases">
        <authorList>
            <person name="Lichtner F.J."/>
        </authorList>
    </citation>
    <scope>NUCLEOTIDE SEQUENCE</scope>
    <source>
        <strain evidence="2">G10</strain>
    </source>
</reference>